<dbReference type="GO" id="GO:0043952">
    <property type="term" value="P:protein transport by the Sec complex"/>
    <property type="evidence" value="ECO:0007669"/>
    <property type="project" value="UniProtKB-UniRule"/>
</dbReference>
<evidence type="ECO:0000313" key="12">
    <source>
        <dbReference type="EMBL" id="SIR87316.1"/>
    </source>
</evidence>
<dbReference type="NCBIfam" id="TIGR00916">
    <property type="entry name" value="2A0604s01"/>
    <property type="match status" value="1"/>
</dbReference>
<dbReference type="PANTHER" id="PTHR30081:SF8">
    <property type="entry name" value="PROTEIN TRANSLOCASE SUBUNIT SECF"/>
    <property type="match status" value="1"/>
</dbReference>
<comment type="subcellular location">
    <subcellularLocation>
        <location evidence="1 9">Cell membrane</location>
        <topology evidence="1 9">Multi-pass membrane protein</topology>
    </subcellularLocation>
</comment>
<keyword evidence="2 9" id="KW-0813">Transport</keyword>
<dbReference type="NCBIfam" id="TIGR00966">
    <property type="entry name" value="transloc_SecF"/>
    <property type="match status" value="1"/>
</dbReference>
<feature type="transmembrane region" description="Helical" evidence="9">
    <location>
        <begin position="290"/>
        <end position="310"/>
    </location>
</feature>
<evidence type="ECO:0000256" key="6">
    <source>
        <dbReference type="ARBA" id="ARBA00022989"/>
    </source>
</evidence>
<dbReference type="Pfam" id="PF02355">
    <property type="entry name" value="SecD_SecF_C"/>
    <property type="match status" value="1"/>
</dbReference>
<dbReference type="Proteomes" id="UP000186218">
    <property type="component" value="Unassembled WGS sequence"/>
</dbReference>
<evidence type="ECO:0000313" key="13">
    <source>
        <dbReference type="Proteomes" id="UP000186218"/>
    </source>
</evidence>
<evidence type="ECO:0000256" key="4">
    <source>
        <dbReference type="ARBA" id="ARBA00022692"/>
    </source>
</evidence>
<dbReference type="AlphaFoldDB" id="A0A1N7EGW2"/>
<dbReference type="InterPro" id="IPR048634">
    <property type="entry name" value="SecD_SecF_C"/>
</dbReference>
<accession>A0A1N7EGW2</accession>
<dbReference type="GO" id="GO:0065002">
    <property type="term" value="P:intracellular protein transmembrane transport"/>
    <property type="evidence" value="ECO:0007669"/>
    <property type="project" value="UniProtKB-UniRule"/>
</dbReference>
<evidence type="ECO:0000259" key="11">
    <source>
        <dbReference type="Pfam" id="PF02355"/>
    </source>
</evidence>
<comment type="subunit">
    <text evidence="9">Forms a complex with SecD. Part of the essential Sec protein translocation apparatus which comprises SecA, SecYEG and auxiliary proteins SecDF. Other proteins may also be involved.</text>
</comment>
<comment type="similarity">
    <text evidence="9">Belongs to the SecD/SecF family. SecF subfamily.</text>
</comment>
<dbReference type="GO" id="GO:0006605">
    <property type="term" value="P:protein targeting"/>
    <property type="evidence" value="ECO:0007669"/>
    <property type="project" value="UniProtKB-UniRule"/>
</dbReference>
<feature type="transmembrane region" description="Helical" evidence="9">
    <location>
        <begin position="180"/>
        <end position="197"/>
    </location>
</feature>
<dbReference type="InterPro" id="IPR022645">
    <property type="entry name" value="SecD/SecF_bac"/>
</dbReference>
<evidence type="ECO:0000256" key="3">
    <source>
        <dbReference type="ARBA" id="ARBA00022475"/>
    </source>
</evidence>
<dbReference type="STRING" id="1344003.SAMN05445060_1300"/>
<keyword evidence="3 9" id="KW-1003">Cell membrane</keyword>
<comment type="function">
    <text evidence="9">Part of the Sec protein translocase complex. Interacts with the SecYEG preprotein conducting channel. SecDF uses the proton motive force (PMF) to complete protein translocation after the ATP-dependent function of SecA.</text>
</comment>
<feature type="transmembrane region" description="Helical" evidence="9">
    <location>
        <begin position="316"/>
        <end position="341"/>
    </location>
</feature>
<reference evidence="12 13" key="1">
    <citation type="submission" date="2017-01" db="EMBL/GenBank/DDBJ databases">
        <authorList>
            <person name="Mah S.A."/>
            <person name="Swanson W.J."/>
            <person name="Moy G.W."/>
            <person name="Vacquier V.D."/>
        </authorList>
    </citation>
    <scope>NUCLEOTIDE SEQUENCE [LARGE SCALE GENOMIC DNA]</scope>
    <source>
        <strain evidence="12 13">CPCC 203464</strain>
    </source>
</reference>
<keyword evidence="13" id="KW-1185">Reference proteome</keyword>
<dbReference type="HAMAP" id="MF_01464_B">
    <property type="entry name" value="SecF_B"/>
    <property type="match status" value="1"/>
</dbReference>
<feature type="region of interest" description="Disordered" evidence="10">
    <location>
        <begin position="361"/>
        <end position="414"/>
    </location>
</feature>
<dbReference type="InterPro" id="IPR022646">
    <property type="entry name" value="SecD/SecF_CS"/>
</dbReference>
<proteinExistence type="inferred from homology"/>
<keyword evidence="4 9" id="KW-0812">Transmembrane</keyword>
<dbReference type="RefSeq" id="WP_076477714.1">
    <property type="nucleotide sequence ID" value="NZ_FTNT01000003.1"/>
</dbReference>
<feature type="transmembrane region" description="Helical" evidence="9">
    <location>
        <begin position="59"/>
        <end position="77"/>
    </location>
</feature>
<dbReference type="Pfam" id="PF07549">
    <property type="entry name" value="Sec_GG"/>
    <property type="match status" value="1"/>
</dbReference>
<evidence type="ECO:0000256" key="5">
    <source>
        <dbReference type="ARBA" id="ARBA00022927"/>
    </source>
</evidence>
<feature type="transmembrane region" description="Helical" evidence="9">
    <location>
        <begin position="231"/>
        <end position="252"/>
    </location>
</feature>
<dbReference type="InterPro" id="IPR005665">
    <property type="entry name" value="SecF_bac"/>
</dbReference>
<feature type="region of interest" description="Disordered" evidence="10">
    <location>
        <begin position="1"/>
        <end position="29"/>
    </location>
</feature>
<evidence type="ECO:0000256" key="10">
    <source>
        <dbReference type="SAM" id="MobiDB-lite"/>
    </source>
</evidence>
<keyword evidence="6 9" id="KW-1133">Transmembrane helix</keyword>
<evidence type="ECO:0000256" key="7">
    <source>
        <dbReference type="ARBA" id="ARBA00023010"/>
    </source>
</evidence>
<organism evidence="12 13">
    <name type="scientific">Williamsia sterculiae</name>
    <dbReference type="NCBI Taxonomy" id="1344003"/>
    <lineage>
        <taxon>Bacteria</taxon>
        <taxon>Bacillati</taxon>
        <taxon>Actinomycetota</taxon>
        <taxon>Actinomycetes</taxon>
        <taxon>Mycobacteriales</taxon>
        <taxon>Nocardiaceae</taxon>
        <taxon>Williamsia</taxon>
    </lineage>
</organism>
<sequence length="414" mass="44482">MSRPVDTGSAETGAAGAADTDDRLPAGSDADYVPAKDHSLLSRLYTGTGAFEIIARRRMWYGITAAILAICVLSIAIRGFTFGIDFEGGTQVSFPATAETSTSAVEKAYRDTLGTDPTTVQTAGSGSSKTVQIRTETLSQQDTQKLTQKFATTFGPEVTADKVSSSDVSSSWGSEITKKAIIALAVFLAIILVYITIRFDREMAFAALASLFFDVLCTAGIYSLVGFEVTPATVIGLLTILGFSIYDTVVVFDKVNENTRSFLHTTRRTYAEQANLAVNQTLMRSINTTVISALPILALIVIAVWLLGVGTLKDLALIQLVGVVVGAYSSVFFASPLLVTLKERRSEIARHTRKVLDRRIRQEGGVVPTTDDDETAARRPQGAAARRRNHRVATGDDAGRGGTPSRPSGKRRTR</sequence>
<feature type="compositionally biased region" description="Low complexity" evidence="10">
    <location>
        <begin position="1"/>
        <end position="18"/>
    </location>
</feature>
<protein>
    <recommendedName>
        <fullName evidence="9">Protein-export membrane protein SecF</fullName>
    </recommendedName>
</protein>
<dbReference type="EMBL" id="FTNT01000003">
    <property type="protein sequence ID" value="SIR87316.1"/>
    <property type="molecule type" value="Genomic_DNA"/>
</dbReference>
<name>A0A1N7EGW2_9NOCA</name>
<evidence type="ECO:0000256" key="8">
    <source>
        <dbReference type="ARBA" id="ARBA00023136"/>
    </source>
</evidence>
<evidence type="ECO:0000256" key="1">
    <source>
        <dbReference type="ARBA" id="ARBA00004651"/>
    </source>
</evidence>
<dbReference type="InterPro" id="IPR055344">
    <property type="entry name" value="SecD_SecF_C_bact"/>
</dbReference>
<dbReference type="Gene3D" id="1.20.1640.10">
    <property type="entry name" value="Multidrug efflux transporter AcrB transmembrane domain"/>
    <property type="match status" value="1"/>
</dbReference>
<feature type="domain" description="Protein export membrane protein SecD/SecF C-terminal" evidence="11">
    <location>
        <begin position="160"/>
        <end position="343"/>
    </location>
</feature>
<dbReference type="SUPFAM" id="SSF82866">
    <property type="entry name" value="Multidrug efflux transporter AcrB transmembrane domain"/>
    <property type="match status" value="1"/>
</dbReference>
<keyword evidence="5 9" id="KW-0653">Protein transport</keyword>
<dbReference type="OrthoDB" id="9774769at2"/>
<dbReference type="GO" id="GO:0015450">
    <property type="term" value="F:protein-transporting ATPase activity"/>
    <property type="evidence" value="ECO:0007669"/>
    <property type="project" value="InterPro"/>
</dbReference>
<dbReference type="PRINTS" id="PR01755">
    <property type="entry name" value="SECFTRNLCASE"/>
</dbReference>
<dbReference type="PANTHER" id="PTHR30081">
    <property type="entry name" value="PROTEIN-EXPORT MEMBRANE PROTEIN SEC"/>
    <property type="match status" value="1"/>
</dbReference>
<evidence type="ECO:0000256" key="2">
    <source>
        <dbReference type="ARBA" id="ARBA00022448"/>
    </source>
</evidence>
<keyword evidence="7 9" id="KW-0811">Translocation</keyword>
<keyword evidence="8 9" id="KW-0472">Membrane</keyword>
<evidence type="ECO:0000256" key="9">
    <source>
        <dbReference type="HAMAP-Rule" id="MF_01464"/>
    </source>
</evidence>
<dbReference type="InterPro" id="IPR022813">
    <property type="entry name" value="SecD/SecF_arch_bac"/>
</dbReference>
<feature type="transmembrane region" description="Helical" evidence="9">
    <location>
        <begin position="204"/>
        <end position="225"/>
    </location>
</feature>
<gene>
    <name evidence="9" type="primary">secF</name>
    <name evidence="12" type="ORF">SAMN05445060_1300</name>
</gene>
<dbReference type="GO" id="GO:0005886">
    <property type="term" value="C:plasma membrane"/>
    <property type="evidence" value="ECO:0007669"/>
    <property type="project" value="UniProtKB-SubCell"/>
</dbReference>